<dbReference type="KEGG" id="slx:SLAV_37710"/>
<evidence type="ECO:0000256" key="2">
    <source>
        <dbReference type="SAM" id="MobiDB-lite"/>
    </source>
</evidence>
<evidence type="ECO:0000313" key="4">
    <source>
        <dbReference type="EMBL" id="ATZ29306.1"/>
    </source>
</evidence>
<dbReference type="AlphaFoldDB" id="A0A2K8PRC6"/>
<dbReference type="PANTHER" id="PTHR35526:SF3">
    <property type="entry name" value="ANTI-SIGMA-F FACTOR RSBW"/>
    <property type="match status" value="1"/>
</dbReference>
<feature type="region of interest" description="Disordered" evidence="2">
    <location>
        <begin position="1"/>
        <end position="33"/>
    </location>
</feature>
<dbReference type="CDD" id="cd16936">
    <property type="entry name" value="HATPase_RsbW-like"/>
    <property type="match status" value="1"/>
</dbReference>
<dbReference type="GeneID" id="49388491"/>
<dbReference type="GO" id="GO:0004674">
    <property type="term" value="F:protein serine/threonine kinase activity"/>
    <property type="evidence" value="ECO:0007669"/>
    <property type="project" value="UniProtKB-KW"/>
</dbReference>
<dbReference type="RefSeq" id="WP_051841481.1">
    <property type="nucleotide sequence ID" value="NZ_CP024985.1"/>
</dbReference>
<keyword evidence="5" id="KW-1185">Reference proteome</keyword>
<dbReference type="Proteomes" id="UP000231791">
    <property type="component" value="Chromosome"/>
</dbReference>
<dbReference type="InterPro" id="IPR050267">
    <property type="entry name" value="Anti-sigma-factor_SerPK"/>
</dbReference>
<evidence type="ECO:0000256" key="1">
    <source>
        <dbReference type="ARBA" id="ARBA00022527"/>
    </source>
</evidence>
<name>A0A2K8PRC6_STRLA</name>
<feature type="domain" description="Histidine kinase/HSP90-like ATPase" evidence="3">
    <location>
        <begin position="27"/>
        <end position="137"/>
    </location>
</feature>
<dbReference type="Pfam" id="PF13581">
    <property type="entry name" value="HATPase_c_2"/>
    <property type="match status" value="1"/>
</dbReference>
<evidence type="ECO:0000313" key="5">
    <source>
        <dbReference type="Proteomes" id="UP000231791"/>
    </source>
</evidence>
<dbReference type="Gene3D" id="3.30.565.10">
    <property type="entry name" value="Histidine kinase-like ATPase, C-terminal domain"/>
    <property type="match status" value="1"/>
</dbReference>
<feature type="compositionally biased region" description="Basic and acidic residues" evidence="2">
    <location>
        <begin position="14"/>
        <end position="26"/>
    </location>
</feature>
<proteinExistence type="predicted"/>
<dbReference type="OrthoDB" id="5184679at2"/>
<dbReference type="PANTHER" id="PTHR35526">
    <property type="entry name" value="ANTI-SIGMA-F FACTOR RSBW-RELATED"/>
    <property type="match status" value="1"/>
</dbReference>
<dbReference type="EMBL" id="CP024985">
    <property type="protein sequence ID" value="ATZ29306.1"/>
    <property type="molecule type" value="Genomic_DNA"/>
</dbReference>
<keyword evidence="1" id="KW-0808">Transferase</keyword>
<evidence type="ECO:0000259" key="3">
    <source>
        <dbReference type="Pfam" id="PF13581"/>
    </source>
</evidence>
<keyword evidence="1" id="KW-0418">Kinase</keyword>
<gene>
    <name evidence="4" type="ORF">SLAV_37710</name>
</gene>
<dbReference type="InterPro" id="IPR036890">
    <property type="entry name" value="HATPase_C_sf"/>
</dbReference>
<organism evidence="4 5">
    <name type="scientific">Streptomyces lavendulae subsp. lavendulae</name>
    <dbReference type="NCBI Taxonomy" id="58340"/>
    <lineage>
        <taxon>Bacteria</taxon>
        <taxon>Bacillati</taxon>
        <taxon>Actinomycetota</taxon>
        <taxon>Actinomycetes</taxon>
        <taxon>Kitasatosporales</taxon>
        <taxon>Streptomycetaceae</taxon>
        <taxon>Streptomyces</taxon>
    </lineage>
</organism>
<keyword evidence="1" id="KW-0723">Serine/threonine-protein kinase</keyword>
<accession>A0A2K8PRC6</accession>
<reference evidence="4 5" key="1">
    <citation type="submission" date="2017-11" db="EMBL/GenBank/DDBJ databases">
        <title>Complete genome sequence of Streptomyces lavendulae subsp. lavendulae CCM 3239 (formerly 'Streptomyces aureofaciens CCM 3239'), the producer of the angucycline-type antibiotic auricin.</title>
        <authorList>
            <person name="Busche T."/>
            <person name="Novakova R."/>
            <person name="Al'Dilaimi A."/>
            <person name="Homerova D."/>
            <person name="Feckova L."/>
            <person name="Rezuchova B."/>
            <person name="Mingyar E."/>
            <person name="Csolleiova D."/>
            <person name="Bekeova C."/>
            <person name="Winkler A."/>
            <person name="Sevcikova B."/>
            <person name="Kalinowski J."/>
            <person name="Kormanec J."/>
            <person name="Ruckert C."/>
        </authorList>
    </citation>
    <scope>NUCLEOTIDE SEQUENCE [LARGE SCALE GENOMIC DNA]</scope>
    <source>
        <strain evidence="4 5">CCM 3239</strain>
    </source>
</reference>
<dbReference type="InterPro" id="IPR003594">
    <property type="entry name" value="HATPase_dom"/>
</dbReference>
<sequence>MNPPPPSDIPPDGQRYREDAAGDRRAAPPSSAAAARDRVRELLLLAGVGLDSVAAADALLVTSELVTNAIRHGGGVVAFRAGVEDGVLHLSVTDASPLLPAARTGTADQPGGYGWLLIQRLAERVECSPRPGGKTITTALRLG</sequence>
<dbReference type="SUPFAM" id="SSF55874">
    <property type="entry name" value="ATPase domain of HSP90 chaperone/DNA topoisomerase II/histidine kinase"/>
    <property type="match status" value="1"/>
</dbReference>
<protein>
    <recommendedName>
        <fullName evidence="3">Histidine kinase/HSP90-like ATPase domain-containing protein</fullName>
    </recommendedName>
</protein>